<keyword evidence="2" id="KW-1185">Reference proteome</keyword>
<protein>
    <submittedName>
        <fullName evidence="1">Uncharacterized protein</fullName>
    </submittedName>
</protein>
<dbReference type="RefSeq" id="WP_120751989.1">
    <property type="nucleotide sequence ID" value="NZ_RBAH01000053.1"/>
</dbReference>
<dbReference type="OrthoDB" id="2640196at2"/>
<reference evidence="1 2" key="1">
    <citation type="journal article" date="2007" name="Int. J. Syst. Evol. Microbiol.">
        <title>Paenibacillus ginsengarvi sp. nov., isolated from soil from ginseng cultivation.</title>
        <authorList>
            <person name="Yoon M.H."/>
            <person name="Ten L.N."/>
            <person name="Im W.T."/>
        </authorList>
    </citation>
    <scope>NUCLEOTIDE SEQUENCE [LARGE SCALE GENOMIC DNA]</scope>
    <source>
        <strain evidence="1 2">KCTC 13059</strain>
    </source>
</reference>
<name>A0A3B0AL64_9BACL</name>
<dbReference type="Proteomes" id="UP000282311">
    <property type="component" value="Unassembled WGS sequence"/>
</dbReference>
<dbReference type="AlphaFoldDB" id="A0A3B0AL64"/>
<evidence type="ECO:0000313" key="1">
    <source>
        <dbReference type="EMBL" id="RKN61323.1"/>
    </source>
</evidence>
<comment type="caution">
    <text evidence="1">The sequence shown here is derived from an EMBL/GenBank/DDBJ whole genome shotgun (WGS) entry which is preliminary data.</text>
</comment>
<proteinExistence type="predicted"/>
<accession>A0A3B0AL64</accession>
<gene>
    <name evidence="1" type="ORF">D7M11_35460</name>
</gene>
<evidence type="ECO:0000313" key="2">
    <source>
        <dbReference type="Proteomes" id="UP000282311"/>
    </source>
</evidence>
<sequence length="193" mass="21674">MNTHIKPKPRKSVYPTASDIAKTAETMIPFYRKITCDAIYGRRWAAAVKSANLGAMLRLFRQAVPLRNPALATNGIGYFLDVLFPAPLYVYTNGTSLRPGTTQFRFSAKAHRLIAAAILPLYRAIVGSKPFASALAEAIRRSDQSIVERLVRSRVSSRYLYSITLTEAGFAMGFRIPGVRFTYYNEFFREYTG</sequence>
<dbReference type="EMBL" id="RBAH01000053">
    <property type="protein sequence ID" value="RKN61323.1"/>
    <property type="molecule type" value="Genomic_DNA"/>
</dbReference>
<organism evidence="1 2">
    <name type="scientific">Paenibacillus ginsengarvi</name>
    <dbReference type="NCBI Taxonomy" id="400777"/>
    <lineage>
        <taxon>Bacteria</taxon>
        <taxon>Bacillati</taxon>
        <taxon>Bacillota</taxon>
        <taxon>Bacilli</taxon>
        <taxon>Bacillales</taxon>
        <taxon>Paenibacillaceae</taxon>
        <taxon>Paenibacillus</taxon>
    </lineage>
</organism>